<dbReference type="GeneID" id="300574076"/>
<dbReference type="EMBL" id="PPTA01000002">
    <property type="protein sequence ID" value="TFB05645.1"/>
    <property type="molecule type" value="Genomic_DNA"/>
</dbReference>
<evidence type="ECO:0000313" key="3">
    <source>
        <dbReference type="Proteomes" id="UP001642720"/>
    </source>
</evidence>
<feature type="compositionally biased region" description="Basic residues" evidence="1">
    <location>
        <begin position="189"/>
        <end position="203"/>
    </location>
</feature>
<dbReference type="RefSeq" id="XP_073561846.1">
    <property type="nucleotide sequence ID" value="XM_073699626.1"/>
</dbReference>
<name>A0ABY2HBF8_9HYPO</name>
<feature type="compositionally biased region" description="Low complexity" evidence="1">
    <location>
        <begin position="167"/>
        <end position="181"/>
    </location>
</feature>
<feature type="region of interest" description="Disordered" evidence="1">
    <location>
        <begin position="130"/>
        <end position="207"/>
    </location>
</feature>
<evidence type="ECO:0000313" key="2">
    <source>
        <dbReference type="EMBL" id="TFB05645.1"/>
    </source>
</evidence>
<comment type="caution">
    <text evidence="2">The sequence shown here is derived from an EMBL/GenBank/DDBJ whole genome shotgun (WGS) entry which is preliminary data.</text>
</comment>
<proteinExistence type="predicted"/>
<accession>A0ABY2HBF8</accession>
<evidence type="ECO:0000256" key="1">
    <source>
        <dbReference type="SAM" id="MobiDB-lite"/>
    </source>
</evidence>
<protein>
    <submittedName>
        <fullName evidence="2">Uncharacterized protein</fullName>
    </submittedName>
</protein>
<keyword evidence="3" id="KW-1185">Reference proteome</keyword>
<reference evidence="2 3" key="1">
    <citation type="submission" date="2018-01" db="EMBL/GenBank/DDBJ databases">
        <title>Genome characterization of the sugarcane-associated fungus Trichoderma ghanense CCMA-1212 and their application in lignocelulose bioconversion.</title>
        <authorList>
            <person name="Steindorff A.S."/>
            <person name="Mendes T.D."/>
            <person name="Vilela E.S.D."/>
            <person name="Rodrigues D.S."/>
            <person name="Formighieri E.F."/>
            <person name="Melo I.S."/>
            <person name="Favaro L.C.L."/>
        </authorList>
    </citation>
    <scope>NUCLEOTIDE SEQUENCE [LARGE SCALE GENOMIC DNA]</scope>
    <source>
        <strain evidence="2 3">CCMA-1212</strain>
    </source>
</reference>
<gene>
    <name evidence="2" type="ORF">CCMA1212_002237</name>
</gene>
<organism evidence="2 3">
    <name type="scientific">Trichoderma ghanense</name>
    <dbReference type="NCBI Taxonomy" id="65468"/>
    <lineage>
        <taxon>Eukaryota</taxon>
        <taxon>Fungi</taxon>
        <taxon>Dikarya</taxon>
        <taxon>Ascomycota</taxon>
        <taxon>Pezizomycotina</taxon>
        <taxon>Sordariomycetes</taxon>
        <taxon>Hypocreomycetidae</taxon>
        <taxon>Hypocreales</taxon>
        <taxon>Hypocreaceae</taxon>
        <taxon>Trichoderma</taxon>
    </lineage>
</organism>
<feature type="compositionally biased region" description="Polar residues" evidence="1">
    <location>
        <begin position="148"/>
        <end position="161"/>
    </location>
</feature>
<dbReference type="Proteomes" id="UP001642720">
    <property type="component" value="Unassembled WGS sequence"/>
</dbReference>
<sequence length="242" mass="26535">MPRSLLLMQRHMQQLNRSALDRLWAGIPSLRVVIGRHPASTTGTVPNTAAVPEGRRAGAAGHVAAEVAVTRRELAKMYKFWYFSPARKKGSGPPQFTVASSPRRRSLSVCQSQSRADACVTALSRKVAAELPEPAAHRSRPRPGVQRTPPSTRYMRQSRQCQRLHCTSPVPGSSPTPVSGVWSFSPRPNRTRTKPKPKQRNRHLSSFSPPSAIAHFLLHNTSSSHRLASPLNIAICPPSAVL</sequence>